<keyword evidence="6" id="KW-1185">Reference proteome</keyword>
<comment type="similarity">
    <text evidence="1">Belongs to the DeSI family.</text>
</comment>
<evidence type="ECO:0000256" key="3">
    <source>
        <dbReference type="ARBA" id="ARBA00022801"/>
    </source>
</evidence>
<proteinExistence type="inferred from homology"/>
<keyword evidence="4" id="KW-0812">Transmembrane</keyword>
<keyword evidence="4" id="KW-1133">Transmembrane helix</keyword>
<gene>
    <name evidence="7" type="primary">LOC108559598</name>
</gene>
<name>A0ABM1MCW8_NICVS</name>
<organism evidence="6 7">
    <name type="scientific">Nicrophorus vespilloides</name>
    <name type="common">Boreal carrion beetle</name>
    <dbReference type="NCBI Taxonomy" id="110193"/>
    <lineage>
        <taxon>Eukaryota</taxon>
        <taxon>Metazoa</taxon>
        <taxon>Ecdysozoa</taxon>
        <taxon>Arthropoda</taxon>
        <taxon>Hexapoda</taxon>
        <taxon>Insecta</taxon>
        <taxon>Pterygota</taxon>
        <taxon>Neoptera</taxon>
        <taxon>Endopterygota</taxon>
        <taxon>Coleoptera</taxon>
        <taxon>Polyphaga</taxon>
        <taxon>Staphyliniformia</taxon>
        <taxon>Silphidae</taxon>
        <taxon>Nicrophorinae</taxon>
        <taxon>Nicrophorus</taxon>
    </lineage>
</organism>
<dbReference type="GeneID" id="108559598"/>
<dbReference type="InterPro" id="IPR042266">
    <property type="entry name" value="PPPDE_sf"/>
</dbReference>
<keyword evidence="2" id="KW-0645">Protease</keyword>
<protein>
    <submittedName>
        <fullName evidence="7">Uncharacterized protein LOC108559598</fullName>
    </submittedName>
</protein>
<feature type="transmembrane region" description="Helical" evidence="4">
    <location>
        <begin position="149"/>
        <end position="171"/>
    </location>
</feature>
<dbReference type="Gene3D" id="3.90.1720.30">
    <property type="entry name" value="PPPDE domains"/>
    <property type="match status" value="1"/>
</dbReference>
<dbReference type="RefSeq" id="XP_017772418.1">
    <property type="nucleotide sequence ID" value="XM_017916929.1"/>
</dbReference>
<feature type="domain" description="PPPDE" evidence="5">
    <location>
        <begin position="30"/>
        <end position="140"/>
    </location>
</feature>
<evidence type="ECO:0000256" key="4">
    <source>
        <dbReference type="SAM" id="Phobius"/>
    </source>
</evidence>
<keyword evidence="4" id="KW-0472">Membrane</keyword>
<evidence type="ECO:0000313" key="6">
    <source>
        <dbReference type="Proteomes" id="UP000695000"/>
    </source>
</evidence>
<dbReference type="Pfam" id="PF05903">
    <property type="entry name" value="Peptidase_C97"/>
    <property type="match status" value="1"/>
</dbReference>
<dbReference type="InterPro" id="IPR008580">
    <property type="entry name" value="PPPDE_dom"/>
</dbReference>
<evidence type="ECO:0000256" key="1">
    <source>
        <dbReference type="ARBA" id="ARBA00008140"/>
    </source>
</evidence>
<evidence type="ECO:0000259" key="5">
    <source>
        <dbReference type="Pfam" id="PF05903"/>
    </source>
</evidence>
<accession>A0ABM1MCW8</accession>
<sequence>MESSKTASVYLLMQNISQSGTSINHIGGLCSFTGLGGKHWAVLVQFENEDFFYICEITRIPETKASGSGLIDWRCEKITDKEIQRDKVGNSIEYLGKCYLTPNKLRKHCNDIDSNNTKYNLITNNCQHWCKNLIKKLNVSIWKFFIKRFFIKPTAVITYMGTGIMVGIMLFSR</sequence>
<evidence type="ECO:0000256" key="2">
    <source>
        <dbReference type="ARBA" id="ARBA00022670"/>
    </source>
</evidence>
<dbReference type="Proteomes" id="UP000695000">
    <property type="component" value="Unplaced"/>
</dbReference>
<reference evidence="7" key="1">
    <citation type="submission" date="2025-08" db="UniProtKB">
        <authorList>
            <consortium name="RefSeq"/>
        </authorList>
    </citation>
    <scope>IDENTIFICATION</scope>
    <source>
        <tissue evidence="7">Whole Larva</tissue>
    </source>
</reference>
<keyword evidence="3" id="KW-0378">Hydrolase</keyword>
<evidence type="ECO:0000313" key="7">
    <source>
        <dbReference type="RefSeq" id="XP_017772418.1"/>
    </source>
</evidence>